<dbReference type="Gene3D" id="1.25.40.10">
    <property type="entry name" value="Tetratricopeptide repeat domain"/>
    <property type="match status" value="2"/>
</dbReference>
<name>A0ABP9DJ33_9BACT</name>
<evidence type="ECO:0000313" key="2">
    <source>
        <dbReference type="EMBL" id="GAA4847577.1"/>
    </source>
</evidence>
<evidence type="ECO:0000256" key="1">
    <source>
        <dbReference type="SAM" id="Phobius"/>
    </source>
</evidence>
<feature type="transmembrane region" description="Helical" evidence="1">
    <location>
        <begin position="390"/>
        <end position="410"/>
    </location>
</feature>
<dbReference type="RefSeq" id="WP_345374234.1">
    <property type="nucleotide sequence ID" value="NZ_BAABJX010000057.1"/>
</dbReference>
<sequence>MMRNFFYWTGWKSVDKVLLGIGGAGVLLALSFFLYSFWNTESTTIPLLEQSDLKALPTVLFEVDYLLSSFKSIGNVYTLNSQYDTTLLDLTSTYYPYYGLFLLLGVSMVLTALSHMRGIWFYIGLGVVFFLFASLRLEVHQVFTDIHTKLPLVMVLLITLGLTASYRFVFPVPSLWRFLSFIVAISAFVYWLLDHSVLVNPLVTLLSEGVAVPVVLTAFFVLFSAQIIPVGILYLVAGDTVLEGGRQTIKHLYGFMGIYLLNLVYGFLHHYYQVDLGIMYLSPFVLFIISTGLGFWLIRQQYVMYQKAIGEERVILWLYTGMGIIASGSMAFALIMFNQPLIIAYEGVMSIIYLGMGAAFLVYLVTVFYKELSSNIPVFQFLYKGSTDENWIGWGLGVFLVFIFSIMTGFPNYKQTLSAYYIAQADASYLNNDQTLAEQLYGIAEVYRPSARIDYSRAFLASGPNKANERVLFLKESMERENLPQGYIGLANYYQQQERGLDAIMVLEKGLERHPDNALLYNNLGMTYQNMGQRDSAFLYLEKGKEIGSPLATQNYMALIAEKPSGEEVQLKKGGAVAEIANNLSYLTRAGVKSTDSFKKEVLKDSILSTDNLCYTYNYLLNQEAAVDTTLLTQVEALEPYNFNYQSFLRFARGVVHLKKGEVATAVTLWEEVFEKNVSHRGYYAYQLGLLMLQHGNVYKASSFFEISFLAGNRNAVLPLALSKVALREYSSAKIWLNNVETLYPAYTEEVQGWLQVMESDPTQIEGYMSSDVEDPLKYKFAYWNMKQLTLQQFQSLCESITDSSIQNELQEEWVLKALKEEDYIKAAQVLEQFNTLRTTPEGKLLKWRVQAHQELQEDMLSALEALELPYHQQGWKQYFLARYFETRNQELSEEYYQEALKGIPYEVDPVIGYLAFCEKNKPYDVAYEVIYSALQRMPASYKVNKTYIQFCLRNGLETFADQTLSDSFEYLDTEEQYKLQEVYTKEVNKLQEQMSF</sequence>
<keyword evidence="3" id="KW-1185">Reference proteome</keyword>
<feature type="transmembrane region" description="Helical" evidence="1">
    <location>
        <begin position="17"/>
        <end position="38"/>
    </location>
</feature>
<dbReference type="Pfam" id="PF13431">
    <property type="entry name" value="TPR_17"/>
    <property type="match status" value="1"/>
</dbReference>
<organism evidence="2 3">
    <name type="scientific">Algivirga pacifica</name>
    <dbReference type="NCBI Taxonomy" id="1162670"/>
    <lineage>
        <taxon>Bacteria</taxon>
        <taxon>Pseudomonadati</taxon>
        <taxon>Bacteroidota</taxon>
        <taxon>Cytophagia</taxon>
        <taxon>Cytophagales</taxon>
        <taxon>Flammeovirgaceae</taxon>
        <taxon>Algivirga</taxon>
    </lineage>
</organism>
<reference evidence="3" key="1">
    <citation type="journal article" date="2019" name="Int. J. Syst. Evol. Microbiol.">
        <title>The Global Catalogue of Microorganisms (GCM) 10K type strain sequencing project: providing services to taxonomists for standard genome sequencing and annotation.</title>
        <authorList>
            <consortium name="The Broad Institute Genomics Platform"/>
            <consortium name="The Broad Institute Genome Sequencing Center for Infectious Disease"/>
            <person name="Wu L."/>
            <person name="Ma J."/>
        </authorList>
    </citation>
    <scope>NUCLEOTIDE SEQUENCE [LARGE SCALE GENOMIC DNA]</scope>
    <source>
        <strain evidence="3">JCM 18326</strain>
    </source>
</reference>
<keyword evidence="1" id="KW-0472">Membrane</keyword>
<feature type="transmembrane region" description="Helical" evidence="1">
    <location>
        <begin position="278"/>
        <end position="298"/>
    </location>
</feature>
<comment type="caution">
    <text evidence="2">The sequence shown here is derived from an EMBL/GenBank/DDBJ whole genome shotgun (WGS) entry which is preliminary data.</text>
</comment>
<dbReference type="SMART" id="SM00028">
    <property type="entry name" value="TPR"/>
    <property type="match status" value="3"/>
</dbReference>
<feature type="transmembrane region" description="Helical" evidence="1">
    <location>
        <begin position="149"/>
        <end position="168"/>
    </location>
</feature>
<dbReference type="Proteomes" id="UP001500298">
    <property type="component" value="Unassembled WGS sequence"/>
</dbReference>
<dbReference type="InterPro" id="IPR011990">
    <property type="entry name" value="TPR-like_helical_dom_sf"/>
</dbReference>
<gene>
    <name evidence="2" type="ORF">GCM10023331_35360</name>
</gene>
<keyword evidence="1" id="KW-1133">Transmembrane helix</keyword>
<feature type="transmembrane region" description="Helical" evidence="1">
    <location>
        <begin position="343"/>
        <end position="369"/>
    </location>
</feature>
<feature type="transmembrane region" description="Helical" evidence="1">
    <location>
        <begin position="314"/>
        <end position="337"/>
    </location>
</feature>
<feature type="transmembrane region" description="Helical" evidence="1">
    <location>
        <begin position="213"/>
        <end position="236"/>
    </location>
</feature>
<protein>
    <recommendedName>
        <fullName evidence="4">Tetratricopeptide repeat-containing protein</fullName>
    </recommendedName>
</protein>
<dbReference type="EMBL" id="BAABJX010000057">
    <property type="protein sequence ID" value="GAA4847577.1"/>
    <property type="molecule type" value="Genomic_DNA"/>
</dbReference>
<feature type="transmembrane region" description="Helical" evidence="1">
    <location>
        <begin position="95"/>
        <end position="113"/>
    </location>
</feature>
<evidence type="ECO:0008006" key="4">
    <source>
        <dbReference type="Google" id="ProtNLM"/>
    </source>
</evidence>
<dbReference type="InterPro" id="IPR019734">
    <property type="entry name" value="TPR_rpt"/>
</dbReference>
<dbReference type="SUPFAM" id="SSF48452">
    <property type="entry name" value="TPR-like"/>
    <property type="match status" value="1"/>
</dbReference>
<feature type="transmembrane region" description="Helical" evidence="1">
    <location>
        <begin position="252"/>
        <end position="272"/>
    </location>
</feature>
<feature type="transmembrane region" description="Helical" evidence="1">
    <location>
        <begin position="120"/>
        <end position="137"/>
    </location>
</feature>
<feature type="transmembrane region" description="Helical" evidence="1">
    <location>
        <begin position="175"/>
        <end position="193"/>
    </location>
</feature>
<evidence type="ECO:0000313" key="3">
    <source>
        <dbReference type="Proteomes" id="UP001500298"/>
    </source>
</evidence>
<keyword evidence="1" id="KW-0812">Transmembrane</keyword>
<proteinExistence type="predicted"/>
<accession>A0ABP9DJ33</accession>